<dbReference type="PANTHER" id="PTHR45622">
    <property type="entry name" value="UBIQUITIN-PROTEIN LIGASE E3A-RELATED"/>
    <property type="match status" value="1"/>
</dbReference>
<dbReference type="OrthoDB" id="8068875at2759"/>
<reference evidence="5" key="1">
    <citation type="journal article" date="2015" name="PLoS Genet.">
        <title>Genome Sequence and Transcriptome Analyses of Chrysochromulina tobin: Metabolic Tools for Enhanced Algal Fitness in the Prominent Order Prymnesiales (Haptophyceae).</title>
        <authorList>
            <person name="Hovde B.T."/>
            <person name="Deodato C.R."/>
            <person name="Hunsperger H.M."/>
            <person name="Ryken S.A."/>
            <person name="Yost W."/>
            <person name="Jha R.K."/>
            <person name="Patterson J."/>
            <person name="Monnat R.J. Jr."/>
            <person name="Barlow S.B."/>
            <person name="Starkenburg S.R."/>
            <person name="Cattolico R.A."/>
        </authorList>
    </citation>
    <scope>NUCLEOTIDE SEQUENCE</scope>
    <source>
        <strain evidence="5">CCMP291</strain>
    </source>
</reference>
<dbReference type="SUPFAM" id="SSF50965">
    <property type="entry name" value="Galactose oxidase, central domain"/>
    <property type="match status" value="1"/>
</dbReference>
<dbReference type="InterPro" id="IPR009091">
    <property type="entry name" value="RCC1/BLIP-II"/>
</dbReference>
<feature type="repeat" description="RCC1" evidence="2">
    <location>
        <begin position="160"/>
        <end position="215"/>
    </location>
</feature>
<feature type="repeat" description="RCC1" evidence="2">
    <location>
        <begin position="362"/>
        <end position="414"/>
    </location>
</feature>
<accession>A0A0M0K5T9</accession>
<evidence type="ECO:0000256" key="1">
    <source>
        <dbReference type="ARBA" id="ARBA00022737"/>
    </source>
</evidence>
<dbReference type="PROSITE" id="PS50012">
    <property type="entry name" value="RCC1_3"/>
    <property type="match status" value="5"/>
</dbReference>
<dbReference type="Pfam" id="PF00415">
    <property type="entry name" value="RCC1"/>
    <property type="match status" value="2"/>
</dbReference>
<evidence type="ECO:0000256" key="3">
    <source>
        <dbReference type="SAM" id="MobiDB-lite"/>
    </source>
</evidence>
<keyword evidence="5" id="KW-1185">Reference proteome</keyword>
<dbReference type="Gene3D" id="2.130.10.30">
    <property type="entry name" value="Regulator of chromosome condensation 1/beta-lactamase-inhibitor protein II"/>
    <property type="match status" value="2"/>
</dbReference>
<comment type="caution">
    <text evidence="4">The sequence shown here is derived from an EMBL/GenBank/DDBJ whole genome shotgun (WGS) entry which is preliminary data.</text>
</comment>
<protein>
    <submittedName>
        <fullName evidence="4">Bnr repeat domain protein</fullName>
    </submittedName>
</protein>
<feature type="region of interest" description="Disordered" evidence="3">
    <location>
        <begin position="1"/>
        <end position="27"/>
    </location>
</feature>
<name>A0A0M0K5T9_9EUKA</name>
<gene>
    <name evidence="4" type="ORF">Ctob_012301</name>
</gene>
<dbReference type="SUPFAM" id="SSF50985">
    <property type="entry name" value="RCC1/BLIP-II"/>
    <property type="match status" value="1"/>
</dbReference>
<evidence type="ECO:0000256" key="2">
    <source>
        <dbReference type="PROSITE-ProRule" id="PRU00235"/>
    </source>
</evidence>
<organism evidence="4 5">
    <name type="scientific">Chrysochromulina tobinii</name>
    <dbReference type="NCBI Taxonomy" id="1460289"/>
    <lineage>
        <taxon>Eukaryota</taxon>
        <taxon>Haptista</taxon>
        <taxon>Haptophyta</taxon>
        <taxon>Prymnesiophyceae</taxon>
        <taxon>Prymnesiales</taxon>
        <taxon>Chrysochromulinaceae</taxon>
        <taxon>Chrysochromulina</taxon>
    </lineage>
</organism>
<evidence type="ECO:0000313" key="5">
    <source>
        <dbReference type="Proteomes" id="UP000037460"/>
    </source>
</evidence>
<feature type="non-terminal residue" evidence="4">
    <location>
        <position position="1"/>
    </location>
</feature>
<dbReference type="InterPro" id="IPR011043">
    <property type="entry name" value="Gal_Oxase/kelch_b-propeller"/>
</dbReference>
<dbReference type="InterPro" id="IPR051709">
    <property type="entry name" value="Ub-ligase/GTPase-reg"/>
</dbReference>
<dbReference type="PRINTS" id="PR00633">
    <property type="entry name" value="RCCNDNSATION"/>
</dbReference>
<proteinExistence type="predicted"/>
<dbReference type="EMBL" id="JWZX01001290">
    <property type="protein sequence ID" value="KOO34231.1"/>
    <property type="molecule type" value="Genomic_DNA"/>
</dbReference>
<dbReference type="Pfam" id="PF13540">
    <property type="entry name" value="RCC1_2"/>
    <property type="match status" value="1"/>
</dbReference>
<dbReference type="AlphaFoldDB" id="A0A0M0K5T9"/>
<feature type="repeat" description="RCC1" evidence="2">
    <location>
        <begin position="216"/>
        <end position="292"/>
    </location>
</feature>
<feature type="repeat" description="RCC1" evidence="2">
    <location>
        <begin position="78"/>
        <end position="131"/>
    </location>
</feature>
<feature type="repeat" description="RCC1" evidence="2">
    <location>
        <begin position="293"/>
        <end position="361"/>
    </location>
</feature>
<dbReference type="PANTHER" id="PTHR45622:SF58">
    <property type="entry name" value="REGULATOR OF CHROMOSOME CONDENSATION DOMAIN-CONTAINING PROTEIN"/>
    <property type="match status" value="1"/>
</dbReference>
<evidence type="ECO:0000313" key="4">
    <source>
        <dbReference type="EMBL" id="KOO34231.1"/>
    </source>
</evidence>
<dbReference type="InterPro" id="IPR000408">
    <property type="entry name" value="Reg_chr_condens"/>
</dbReference>
<dbReference type="PROSITE" id="PS00626">
    <property type="entry name" value="RCC1_2"/>
    <property type="match status" value="1"/>
</dbReference>
<sequence length="452" mass="47421">LPPALATPLRASAPSPRTSACSPRASANGDDEYLGVGGALDELGQGGTAFVLHPSLSACTIDRVAVGAEHVLALSSRGQIWSWGSNRFGQLGHGTRGEPATQPSVVLGALAGRRVLDVSAGAFHSLAAVERGFHSRAAAVHSGRSQRPFTATVHSGSSASSVFSWGFGGDSALGHGREEDEFRPRAVLHSSEGELLMGVRTVAAGWRHSLALTRQGILWAWGHGDSGQLGVQGVVEAMAPVRIASFDAATGTTVWKGSCPNMEGQSHVPSMEASQLRLIAAGDQYSVAVDAHGRVWQWGCILGAGRESFPTACPRRMHLPLPVEDAHVEDAHDDALRPPGTTPRVRSIAAGAGHVIALTWDGHVYTWGQGRSGSLGHGDERDLRAPALVSMHDRLQGITSISAGANHSLAMRASLDGSGEPVMWAWGHTAALGAPWYEGTNVPEVLFQMKKH</sequence>
<dbReference type="Proteomes" id="UP000037460">
    <property type="component" value="Unassembled WGS sequence"/>
</dbReference>
<keyword evidence="1" id="KW-0677">Repeat</keyword>